<keyword evidence="1" id="KW-0472">Membrane</keyword>
<dbReference type="Proteomes" id="UP000799778">
    <property type="component" value="Unassembled WGS sequence"/>
</dbReference>
<evidence type="ECO:0000313" key="3">
    <source>
        <dbReference type="Proteomes" id="UP000799778"/>
    </source>
</evidence>
<dbReference type="AlphaFoldDB" id="A0A6A5XZL8"/>
<organism evidence="2 3">
    <name type="scientific">Aaosphaeria arxii CBS 175.79</name>
    <dbReference type="NCBI Taxonomy" id="1450172"/>
    <lineage>
        <taxon>Eukaryota</taxon>
        <taxon>Fungi</taxon>
        <taxon>Dikarya</taxon>
        <taxon>Ascomycota</taxon>
        <taxon>Pezizomycotina</taxon>
        <taxon>Dothideomycetes</taxon>
        <taxon>Pleosporomycetidae</taxon>
        <taxon>Pleosporales</taxon>
        <taxon>Pleosporales incertae sedis</taxon>
        <taxon>Aaosphaeria</taxon>
    </lineage>
</organism>
<dbReference type="GeneID" id="54278875"/>
<protein>
    <submittedName>
        <fullName evidence="2">Uncharacterized protein</fullName>
    </submittedName>
</protein>
<proteinExistence type="predicted"/>
<name>A0A6A5XZL8_9PLEO</name>
<feature type="transmembrane region" description="Helical" evidence="1">
    <location>
        <begin position="96"/>
        <end position="115"/>
    </location>
</feature>
<keyword evidence="1" id="KW-0812">Transmembrane</keyword>
<evidence type="ECO:0000256" key="1">
    <source>
        <dbReference type="SAM" id="Phobius"/>
    </source>
</evidence>
<gene>
    <name evidence="2" type="ORF">BU24DRAFT_169127</name>
</gene>
<dbReference type="EMBL" id="ML978068">
    <property type="protein sequence ID" value="KAF2018353.1"/>
    <property type="molecule type" value="Genomic_DNA"/>
</dbReference>
<keyword evidence="1" id="KW-1133">Transmembrane helix</keyword>
<accession>A0A6A5XZL8</accession>
<evidence type="ECO:0000313" key="2">
    <source>
        <dbReference type="EMBL" id="KAF2018353.1"/>
    </source>
</evidence>
<dbReference type="RefSeq" id="XP_033386692.1">
    <property type="nucleotide sequence ID" value="XM_033521478.1"/>
</dbReference>
<reference evidence="2" key="1">
    <citation type="journal article" date="2020" name="Stud. Mycol.">
        <title>101 Dothideomycetes genomes: a test case for predicting lifestyles and emergence of pathogens.</title>
        <authorList>
            <person name="Haridas S."/>
            <person name="Albert R."/>
            <person name="Binder M."/>
            <person name="Bloem J."/>
            <person name="Labutti K."/>
            <person name="Salamov A."/>
            <person name="Andreopoulos B."/>
            <person name="Baker S."/>
            <person name="Barry K."/>
            <person name="Bills G."/>
            <person name="Bluhm B."/>
            <person name="Cannon C."/>
            <person name="Castanera R."/>
            <person name="Culley D."/>
            <person name="Daum C."/>
            <person name="Ezra D."/>
            <person name="Gonzalez J."/>
            <person name="Henrissat B."/>
            <person name="Kuo A."/>
            <person name="Liang C."/>
            <person name="Lipzen A."/>
            <person name="Lutzoni F."/>
            <person name="Magnuson J."/>
            <person name="Mondo S."/>
            <person name="Nolan M."/>
            <person name="Ohm R."/>
            <person name="Pangilinan J."/>
            <person name="Park H.-J."/>
            <person name="Ramirez L."/>
            <person name="Alfaro M."/>
            <person name="Sun H."/>
            <person name="Tritt A."/>
            <person name="Yoshinaga Y."/>
            <person name="Zwiers L.-H."/>
            <person name="Turgeon B."/>
            <person name="Goodwin S."/>
            <person name="Spatafora J."/>
            <person name="Crous P."/>
            <person name="Grigoriev I."/>
        </authorList>
    </citation>
    <scope>NUCLEOTIDE SEQUENCE</scope>
    <source>
        <strain evidence="2">CBS 175.79</strain>
    </source>
</reference>
<sequence>MGPGAMVRRYSRRQTIPQRTIKSHTHNNTDTHTANTRTPRTFHFFSLFRVPQTSRLLGCRWGALCKYQYVPMYSVWTYKFRLEDVARVCPTTRCHLVMPMLVLPMLILMLLGGGGRSDKGVHEYSTKQ</sequence>
<keyword evidence="3" id="KW-1185">Reference proteome</keyword>